<evidence type="ECO:0000256" key="4">
    <source>
        <dbReference type="ARBA" id="ARBA00022824"/>
    </source>
</evidence>
<evidence type="ECO:0008006" key="11">
    <source>
        <dbReference type="Google" id="ProtNLM"/>
    </source>
</evidence>
<comment type="pathway">
    <text evidence="7">Steroid metabolism; ergosterol biosynthesis.</text>
</comment>
<proteinExistence type="inferred from homology"/>
<dbReference type="EMBL" id="LWDE02000125">
    <property type="protein sequence ID" value="KAE8252898.1"/>
    <property type="molecule type" value="Genomic_DNA"/>
</dbReference>
<evidence type="ECO:0000256" key="2">
    <source>
        <dbReference type="ARBA" id="ARBA00007141"/>
    </source>
</evidence>
<evidence type="ECO:0000313" key="9">
    <source>
        <dbReference type="EMBL" id="KAE8252898.1"/>
    </source>
</evidence>
<comment type="caution">
    <text evidence="9">The sequence shown here is derived from an EMBL/GenBank/DDBJ whole genome shotgun (WGS) entry which is preliminary data.</text>
</comment>
<comment type="similarity">
    <text evidence="2">Belongs to the ERG2 family.</text>
</comment>
<comment type="subcellular location">
    <subcellularLocation>
        <location evidence="1">Endoplasmic reticulum membrane</location>
    </subcellularLocation>
</comment>
<dbReference type="GO" id="GO:0006696">
    <property type="term" value="P:ergosterol biosynthetic process"/>
    <property type="evidence" value="ECO:0007669"/>
    <property type="project" value="TreeGrafter"/>
</dbReference>
<accession>A0A8X7SZ55</accession>
<dbReference type="InterPro" id="IPR006716">
    <property type="entry name" value="ERG2_sigma1_rcpt-like"/>
</dbReference>
<gene>
    <name evidence="9" type="ORF">A4X06_0g1849</name>
</gene>
<evidence type="ECO:0000256" key="6">
    <source>
        <dbReference type="ARBA" id="ARBA00023136"/>
    </source>
</evidence>
<name>A0A8X7SZ55_9BASI</name>
<feature type="compositionally biased region" description="Low complexity" evidence="8">
    <location>
        <begin position="225"/>
        <end position="239"/>
    </location>
</feature>
<keyword evidence="4" id="KW-0256">Endoplasmic reticulum</keyword>
<reference evidence="9" key="1">
    <citation type="submission" date="2016-04" db="EMBL/GenBank/DDBJ databases">
        <authorList>
            <person name="Nguyen H.D."/>
            <person name="Samba Siva P."/>
            <person name="Cullis J."/>
            <person name="Levesque C.A."/>
            <person name="Hambleton S."/>
        </authorList>
    </citation>
    <scope>NUCLEOTIDE SEQUENCE</scope>
    <source>
        <strain evidence="9">DAOMC 236426</strain>
    </source>
</reference>
<evidence type="ECO:0000313" key="10">
    <source>
        <dbReference type="Proteomes" id="UP000077684"/>
    </source>
</evidence>
<dbReference type="Pfam" id="PF04622">
    <property type="entry name" value="ERG2_Sigma1R"/>
    <property type="match status" value="1"/>
</dbReference>
<organism evidence="9 10">
    <name type="scientific">Tilletia controversa</name>
    <name type="common">dwarf bunt fungus</name>
    <dbReference type="NCBI Taxonomy" id="13291"/>
    <lineage>
        <taxon>Eukaryota</taxon>
        <taxon>Fungi</taxon>
        <taxon>Dikarya</taxon>
        <taxon>Basidiomycota</taxon>
        <taxon>Ustilaginomycotina</taxon>
        <taxon>Exobasidiomycetes</taxon>
        <taxon>Tilletiales</taxon>
        <taxon>Tilletiaceae</taxon>
        <taxon>Tilletia</taxon>
    </lineage>
</organism>
<dbReference type="PANTHER" id="PTHR10868">
    <property type="entry name" value="SIGMA 1-TYPE OPIOID RECEPTOR-RELATED"/>
    <property type="match status" value="1"/>
</dbReference>
<evidence type="ECO:0000256" key="5">
    <source>
        <dbReference type="ARBA" id="ARBA00022989"/>
    </source>
</evidence>
<evidence type="ECO:0000256" key="8">
    <source>
        <dbReference type="SAM" id="MobiDB-lite"/>
    </source>
</evidence>
<feature type="region of interest" description="Disordered" evidence="8">
    <location>
        <begin position="212"/>
        <end position="265"/>
    </location>
</feature>
<evidence type="ECO:0000256" key="3">
    <source>
        <dbReference type="ARBA" id="ARBA00022692"/>
    </source>
</evidence>
<keyword evidence="10" id="KW-1185">Reference proteome</keyword>
<dbReference type="GO" id="GO:0005789">
    <property type="term" value="C:endoplasmic reticulum membrane"/>
    <property type="evidence" value="ECO:0007669"/>
    <property type="project" value="UniProtKB-SubCell"/>
</dbReference>
<dbReference type="PANTHER" id="PTHR10868:SF1">
    <property type="entry name" value="SIGMA NON-OPIOID INTRACELLULAR RECEPTOR 1"/>
    <property type="match status" value="1"/>
</dbReference>
<sequence length="494" mass="53538">MPSHRSANKTAVGDKFGSLLFCSRCGSLLDVPGNEDIIKCSACKGSQDAGIYDDMTIQTKSHPDAFPSVLRQNRQLVSSVAQAESLDTQGAGGGGQEATMREKMVSYADCFHPSLPASDISGNLRLARSRLGLAVTPVRNAMRNGRSITESMVAVSNAVYQQSINPPTANTAMLAGASLLYSTWPGPWMLLTIDQHDLSSICTSAKISAGSVNMSAHTPRKQRVSAAANTASPSSSATNGELAKAKTAGGASSNNNKRRGARSSSSSSRSLMRWASLIPIGVVLYFFVGWLESIKQNHYVFDPQRLHALVQDSLATTRSLNSTDAIFDEILRRLNEDPRIAPTLNKQPWRDEKEWMFNNAGGAMGAMYLLHASVTEYLIFFGTPIGTEGHTGRHTADDYFHILTGEQHAYSAGALKAEIYRPGDQHHLRRGEAKQYMMPEGGCWALELAQGWIPPMMPFGLADTLFSTLDAPSFGRTVWITAREMLGNLAIGKF</sequence>
<dbReference type="AlphaFoldDB" id="A0A8X7SZ55"/>
<reference evidence="9" key="2">
    <citation type="journal article" date="2019" name="IMA Fungus">
        <title>Genome sequencing and comparison of five Tilletia species to identify candidate genes for the detection of regulated species infecting wheat.</title>
        <authorList>
            <person name="Nguyen H.D.T."/>
            <person name="Sultana T."/>
            <person name="Kesanakurti P."/>
            <person name="Hambleton S."/>
        </authorList>
    </citation>
    <scope>NUCLEOTIDE SEQUENCE</scope>
    <source>
        <strain evidence="9">DAOMC 236426</strain>
    </source>
</reference>
<protein>
    <recommendedName>
        <fullName evidence="11">C-8 sterol isomerase</fullName>
    </recommendedName>
</protein>
<evidence type="ECO:0000256" key="7">
    <source>
        <dbReference type="ARBA" id="ARBA00029435"/>
    </source>
</evidence>
<evidence type="ECO:0000256" key="1">
    <source>
        <dbReference type="ARBA" id="ARBA00004586"/>
    </source>
</evidence>
<keyword evidence="3" id="KW-0812">Transmembrane</keyword>
<keyword evidence="5" id="KW-1133">Transmembrane helix</keyword>
<dbReference type="Proteomes" id="UP000077684">
    <property type="component" value="Unassembled WGS sequence"/>
</dbReference>
<keyword evidence="6" id="KW-0472">Membrane</keyword>